<dbReference type="OrthoDB" id="4711815at2"/>
<keyword evidence="2" id="KW-1185">Reference proteome</keyword>
<dbReference type="InterPro" id="IPR032580">
    <property type="entry name" value="SatD"/>
</dbReference>
<evidence type="ECO:0008006" key="3">
    <source>
        <dbReference type="Google" id="ProtNLM"/>
    </source>
</evidence>
<evidence type="ECO:0000313" key="2">
    <source>
        <dbReference type="Proteomes" id="UP000244893"/>
    </source>
</evidence>
<dbReference type="AlphaFoldDB" id="A0A2V1HTB1"/>
<dbReference type="EMBL" id="QEOP01000002">
    <property type="protein sequence ID" value="PVZ94210.1"/>
    <property type="molecule type" value="Genomic_DNA"/>
</dbReference>
<gene>
    <name evidence="1" type="ORF">DDQ50_10730</name>
</gene>
<dbReference type="Proteomes" id="UP000244893">
    <property type="component" value="Unassembled WGS sequence"/>
</dbReference>
<organism evidence="1 2">
    <name type="scientific">Amnibacterium flavum</name>
    <dbReference type="NCBI Taxonomy" id="2173173"/>
    <lineage>
        <taxon>Bacteria</taxon>
        <taxon>Bacillati</taxon>
        <taxon>Actinomycetota</taxon>
        <taxon>Actinomycetes</taxon>
        <taxon>Micrococcales</taxon>
        <taxon>Microbacteriaceae</taxon>
        <taxon>Amnibacterium</taxon>
    </lineage>
</organism>
<protein>
    <recommendedName>
        <fullName evidence="3">SatD family protein</fullName>
    </recommendedName>
</protein>
<evidence type="ECO:0000313" key="1">
    <source>
        <dbReference type="EMBL" id="PVZ94210.1"/>
    </source>
</evidence>
<proteinExistence type="predicted"/>
<name>A0A2V1HTB1_9MICO</name>
<sequence>MQYKSIAVIVDIVGSRNAPDRVGAQRAVREAFDRADAARPVLAPLWSTAGDEFQAVYGSLADALRSTLIARLVMPDGLDFRVGLGSGEVREIERTSAGHPIQDGSAWWAARDAIEEAHRRENSGSPFVRSWYAAADESADFVATVDSYLLLRDHLVSAMTGRARRLAAGALEGRAQLDLAESEDITQSAVSQSLQRSGAAALLAAQQLMEERGAR</sequence>
<comment type="caution">
    <text evidence="1">The sequence shown here is derived from an EMBL/GenBank/DDBJ whole genome shotgun (WGS) entry which is preliminary data.</text>
</comment>
<reference evidence="1 2" key="1">
    <citation type="submission" date="2018-05" db="EMBL/GenBank/DDBJ databases">
        <title>Amnibacterium sp. M8JJ-5, whole genome shotgun sequence.</title>
        <authorList>
            <person name="Tuo L."/>
        </authorList>
    </citation>
    <scope>NUCLEOTIDE SEQUENCE [LARGE SCALE GENOMIC DNA]</scope>
    <source>
        <strain evidence="1 2">M8JJ-5</strain>
    </source>
</reference>
<accession>A0A2V1HTB1</accession>
<dbReference type="Pfam" id="PF16264">
    <property type="entry name" value="SatD"/>
    <property type="match status" value="1"/>
</dbReference>